<organism evidence="1 2">
    <name type="scientific">Desulfosarcina alkanivorans</name>
    <dbReference type="NCBI Taxonomy" id="571177"/>
    <lineage>
        <taxon>Bacteria</taxon>
        <taxon>Pseudomonadati</taxon>
        <taxon>Thermodesulfobacteriota</taxon>
        <taxon>Desulfobacteria</taxon>
        <taxon>Desulfobacterales</taxon>
        <taxon>Desulfosarcinaceae</taxon>
        <taxon>Desulfosarcina</taxon>
    </lineage>
</organism>
<keyword evidence="2" id="KW-1185">Reference proteome</keyword>
<protein>
    <submittedName>
        <fullName evidence="1">Uncharacterized protein</fullName>
    </submittedName>
</protein>
<dbReference type="Proteomes" id="UP000427906">
    <property type="component" value="Chromosome"/>
</dbReference>
<evidence type="ECO:0000313" key="2">
    <source>
        <dbReference type="Proteomes" id="UP000427906"/>
    </source>
</evidence>
<gene>
    <name evidence="1" type="ORF">DSCA_15640</name>
</gene>
<accession>A0A5K7YMP9</accession>
<dbReference type="EMBL" id="AP021874">
    <property type="protein sequence ID" value="BBO67634.1"/>
    <property type="molecule type" value="Genomic_DNA"/>
</dbReference>
<sequence length="153" mass="16099">MNHAVIGTVVLAQFVDLGMAVVAGGDAVIRLGCLDLAILERPVLEALLLESGLQETAAAAAAEIVGAVGLHVDEVFFADYGFDHVTQVFGNRIAVAFANDLAGVLDGEFNLQVFVPVGVDLQFALADPFGVIFIDAFDFKVVSDVEFFQSGPD</sequence>
<dbReference type="AlphaFoldDB" id="A0A5K7YMP9"/>
<reference evidence="1 2" key="1">
    <citation type="submission" date="2019-11" db="EMBL/GenBank/DDBJ databases">
        <title>Comparative genomics of hydrocarbon-degrading Desulfosarcina strains.</title>
        <authorList>
            <person name="Watanabe M."/>
            <person name="Kojima H."/>
            <person name="Fukui M."/>
        </authorList>
    </citation>
    <scope>NUCLEOTIDE SEQUENCE [LARGE SCALE GENOMIC DNA]</scope>
    <source>
        <strain evidence="1 2">PL12</strain>
    </source>
</reference>
<name>A0A5K7YMP9_9BACT</name>
<dbReference type="KEGG" id="dalk:DSCA_15640"/>
<proteinExistence type="predicted"/>
<evidence type="ECO:0000313" key="1">
    <source>
        <dbReference type="EMBL" id="BBO67634.1"/>
    </source>
</evidence>